<dbReference type="Proteomes" id="UP000239539">
    <property type="component" value="Unassembled WGS sequence"/>
</dbReference>
<dbReference type="PANTHER" id="PTHR45339">
    <property type="entry name" value="HYBRID SIGNAL TRANSDUCTION HISTIDINE KINASE J"/>
    <property type="match status" value="1"/>
</dbReference>
<keyword evidence="6" id="KW-0175">Coiled coil</keyword>
<comment type="catalytic activity">
    <reaction evidence="1">
        <text>ATP + protein L-histidine = ADP + protein N-phospho-L-histidine.</text>
        <dbReference type="EC" id="2.7.13.3"/>
    </reaction>
</comment>
<dbReference type="InterPro" id="IPR001789">
    <property type="entry name" value="Sig_transdc_resp-reg_receiver"/>
</dbReference>
<dbReference type="SUPFAM" id="SSF63829">
    <property type="entry name" value="Calcium-dependent phosphotriesterase"/>
    <property type="match status" value="3"/>
</dbReference>
<evidence type="ECO:0000256" key="5">
    <source>
        <dbReference type="PROSITE-ProRule" id="PRU00169"/>
    </source>
</evidence>
<dbReference type="Gene3D" id="2.130.10.10">
    <property type="entry name" value="YVTN repeat-like/Quinoprotein amine dehydrogenase"/>
    <property type="match status" value="4"/>
</dbReference>
<dbReference type="CDD" id="cd00082">
    <property type="entry name" value="HisKA"/>
    <property type="match status" value="1"/>
</dbReference>
<dbReference type="InterPro" id="IPR036890">
    <property type="entry name" value="HATPase_C_sf"/>
</dbReference>
<dbReference type="InterPro" id="IPR011123">
    <property type="entry name" value="Y_Y_Y"/>
</dbReference>
<dbReference type="CDD" id="cd17546">
    <property type="entry name" value="REC_hyHK_CKI1_RcsC-like"/>
    <property type="match status" value="1"/>
</dbReference>
<accession>A0ABX5CTM8</accession>
<evidence type="ECO:0000256" key="6">
    <source>
        <dbReference type="SAM" id="Coils"/>
    </source>
</evidence>
<dbReference type="Pfam" id="PF08450">
    <property type="entry name" value="SGL"/>
    <property type="match status" value="1"/>
</dbReference>
<dbReference type="Pfam" id="PF07495">
    <property type="entry name" value="Y_Y_Y"/>
    <property type="match status" value="1"/>
</dbReference>
<dbReference type="InterPro" id="IPR004358">
    <property type="entry name" value="Sig_transdc_His_kin-like_C"/>
</dbReference>
<feature type="domain" description="Response regulatory" evidence="8">
    <location>
        <begin position="1243"/>
        <end position="1367"/>
    </location>
</feature>
<dbReference type="Pfam" id="PF00072">
    <property type="entry name" value="Response_reg"/>
    <property type="match status" value="1"/>
</dbReference>
<dbReference type="CDD" id="cd16922">
    <property type="entry name" value="HATPase_EvgS-ArcB-TorS-like"/>
    <property type="match status" value="1"/>
</dbReference>
<keyword evidence="10" id="KW-1185">Reference proteome</keyword>
<feature type="domain" description="Response regulatory" evidence="8">
    <location>
        <begin position="1073"/>
        <end position="1199"/>
    </location>
</feature>
<evidence type="ECO:0000256" key="1">
    <source>
        <dbReference type="ARBA" id="ARBA00000085"/>
    </source>
</evidence>
<evidence type="ECO:0000313" key="10">
    <source>
        <dbReference type="Proteomes" id="UP000239539"/>
    </source>
</evidence>
<dbReference type="PROSITE" id="PS50110">
    <property type="entry name" value="RESPONSE_REGULATORY"/>
    <property type="match status" value="2"/>
</dbReference>
<keyword evidence="4" id="KW-0902">Two-component regulatory system</keyword>
<dbReference type="SMART" id="SM00387">
    <property type="entry name" value="HATPase_c"/>
    <property type="match status" value="1"/>
</dbReference>
<dbReference type="InterPro" id="IPR013658">
    <property type="entry name" value="SGL"/>
</dbReference>
<feature type="modified residue" description="4-aspartylphosphate" evidence="5">
    <location>
        <position position="1297"/>
    </location>
</feature>
<dbReference type="InterPro" id="IPR015943">
    <property type="entry name" value="WD40/YVTN_repeat-like_dom_sf"/>
</dbReference>
<dbReference type="InterPro" id="IPR011006">
    <property type="entry name" value="CheY-like_superfamily"/>
</dbReference>
<organism evidence="9 10">
    <name type="scientific">Alteromonas gracilis</name>
    <dbReference type="NCBI Taxonomy" id="1479524"/>
    <lineage>
        <taxon>Bacteria</taxon>
        <taxon>Pseudomonadati</taxon>
        <taxon>Pseudomonadota</taxon>
        <taxon>Gammaproteobacteria</taxon>
        <taxon>Alteromonadales</taxon>
        <taxon>Alteromonadaceae</taxon>
        <taxon>Alteromonas/Salinimonas group</taxon>
        <taxon>Alteromonas</taxon>
    </lineage>
</organism>
<evidence type="ECO:0000256" key="3">
    <source>
        <dbReference type="ARBA" id="ARBA00022553"/>
    </source>
</evidence>
<dbReference type="Gene3D" id="1.10.287.130">
    <property type="match status" value="1"/>
</dbReference>
<comment type="caution">
    <text evidence="9">The sequence shown here is derived from an EMBL/GenBank/DDBJ whole genome shotgun (WGS) entry which is preliminary data.</text>
</comment>
<feature type="modified residue" description="4-aspartylphosphate" evidence="5">
    <location>
        <position position="1132"/>
    </location>
</feature>
<dbReference type="EC" id="2.7.13.3" evidence="2"/>
<name>A0ABX5CTM8_9ALTE</name>
<dbReference type="InterPro" id="IPR013783">
    <property type="entry name" value="Ig-like_fold"/>
</dbReference>
<dbReference type="SUPFAM" id="SSF55874">
    <property type="entry name" value="ATPase domain of HSP90 chaperone/DNA topoisomerase II/histidine kinase"/>
    <property type="match status" value="1"/>
</dbReference>
<evidence type="ECO:0000256" key="2">
    <source>
        <dbReference type="ARBA" id="ARBA00012438"/>
    </source>
</evidence>
<feature type="domain" description="Histidine kinase" evidence="7">
    <location>
        <begin position="834"/>
        <end position="1056"/>
    </location>
</feature>
<dbReference type="PANTHER" id="PTHR45339:SF1">
    <property type="entry name" value="HYBRID SIGNAL TRANSDUCTION HISTIDINE KINASE J"/>
    <property type="match status" value="1"/>
</dbReference>
<dbReference type="Gene3D" id="2.60.40.10">
    <property type="entry name" value="Immunoglobulins"/>
    <property type="match status" value="1"/>
</dbReference>
<evidence type="ECO:0000259" key="8">
    <source>
        <dbReference type="PROSITE" id="PS50110"/>
    </source>
</evidence>
<dbReference type="InterPro" id="IPR005467">
    <property type="entry name" value="His_kinase_dom"/>
</dbReference>
<dbReference type="InterPro" id="IPR003594">
    <property type="entry name" value="HATPase_dom"/>
</dbReference>
<dbReference type="EMBL" id="PVNO01000001">
    <property type="protein sequence ID" value="PRO70924.1"/>
    <property type="molecule type" value="Genomic_DNA"/>
</dbReference>
<dbReference type="InterPro" id="IPR011110">
    <property type="entry name" value="Reg_prop"/>
</dbReference>
<gene>
    <name evidence="9" type="ORF">C6Y39_00450</name>
</gene>
<dbReference type="CDD" id="cd00156">
    <property type="entry name" value="REC"/>
    <property type="match status" value="1"/>
</dbReference>
<dbReference type="SUPFAM" id="SSF47384">
    <property type="entry name" value="Homodimeric domain of signal transducing histidine kinase"/>
    <property type="match status" value="1"/>
</dbReference>
<evidence type="ECO:0000259" key="7">
    <source>
        <dbReference type="PROSITE" id="PS50109"/>
    </source>
</evidence>
<evidence type="ECO:0000313" key="9">
    <source>
        <dbReference type="EMBL" id="PRO70924.1"/>
    </source>
</evidence>
<evidence type="ECO:0000256" key="4">
    <source>
        <dbReference type="ARBA" id="ARBA00023012"/>
    </source>
</evidence>
<feature type="coiled-coil region" evidence="6">
    <location>
        <begin position="793"/>
        <end position="824"/>
    </location>
</feature>
<dbReference type="Pfam" id="PF02518">
    <property type="entry name" value="HATPase_c"/>
    <property type="match status" value="1"/>
</dbReference>
<keyword evidence="3 5" id="KW-0597">Phosphoprotein</keyword>
<dbReference type="PRINTS" id="PR00344">
    <property type="entry name" value="BCTRLSENSOR"/>
</dbReference>
<dbReference type="SMART" id="SM00388">
    <property type="entry name" value="HisKA"/>
    <property type="match status" value="1"/>
</dbReference>
<dbReference type="Gene3D" id="3.40.50.2300">
    <property type="match status" value="2"/>
</dbReference>
<dbReference type="PROSITE" id="PS50109">
    <property type="entry name" value="HIS_KIN"/>
    <property type="match status" value="1"/>
</dbReference>
<dbReference type="InterPro" id="IPR003661">
    <property type="entry name" value="HisK_dim/P_dom"/>
</dbReference>
<proteinExistence type="predicted"/>
<dbReference type="Pfam" id="PF07494">
    <property type="entry name" value="Reg_prop"/>
    <property type="match status" value="2"/>
</dbReference>
<dbReference type="SUPFAM" id="SSF52172">
    <property type="entry name" value="CheY-like"/>
    <property type="match status" value="2"/>
</dbReference>
<dbReference type="Pfam" id="PF00512">
    <property type="entry name" value="HisKA"/>
    <property type="match status" value="1"/>
</dbReference>
<reference evidence="10" key="1">
    <citation type="journal article" date="2020" name="Int. J. Syst. Evol. Microbiol.">
        <title>Alteromonas alba sp. nov., a marine bacterium isolated from the seawater of the West Pacific Ocean.</title>
        <authorList>
            <person name="Sun C."/>
            <person name="Wu Y.-H."/>
            <person name="Xamxidin M."/>
            <person name="Cheng H."/>
            <person name="Xu X.-W."/>
        </authorList>
    </citation>
    <scope>NUCLEOTIDE SEQUENCE [LARGE SCALE GENOMIC DNA]</scope>
    <source>
        <strain evidence="10">9a2</strain>
    </source>
</reference>
<protein>
    <recommendedName>
        <fullName evidence="2">histidine kinase</fullName>
        <ecNumber evidence="2">2.7.13.3</ecNumber>
    </recommendedName>
</protein>
<dbReference type="InterPro" id="IPR036097">
    <property type="entry name" value="HisK_dim/P_sf"/>
</dbReference>
<dbReference type="SMART" id="SM00448">
    <property type="entry name" value="REC"/>
    <property type="match status" value="1"/>
</dbReference>
<sequence length="1369" mass="153753">MNEYSVELLTAEDGFVSSEIYSIIQDHQGFLWFGTAENGVMRYDGRKITLFEADNNHSQSLSHNDAGNLMLDANGDIWIGTWGGGLNKYVPTTGEFFRYLNDNTDSTSLSSNRIQSLFNDLTGQLWFGSYDQGLNRYLGDGEFERVKHIPTDETSLSHNRIWDMIDNDEHTMWVATSFGLNLLDKRSLTAQHFFPDPQNHTATGANEIRSLLKTSSDQFYVATQEGPFLFIAESGAFIPQKNLDGKSLGQVNSMIEDHNGTVWFVTTQGLFRHTGKGNIVEQVNFGYNNGLRIIFEDHTKTKWITSEVHGIFKLAPRRNIKQINSDSLASPNGIQRDENGDILIVTANADIYKWDVDTKTLEQEYTSVFEGLEGYEKQGVIERPIIVSDGNGVLWVAQDNYIARVDRKSDEIKHITFPQTDRNYRQFTEFRSLALDDRGRVWIGTYKHGVFVYDEKADAFRHLTVEDGLSHPETHIIYKDREGNMWVGTGGGINLWSSEKEQFIPFKSATNQQNGLLGNIVEDIHETKNGQIWVATQMGLNRYVPKTKAFEWFDESKGLPSNLIRAIADGDDNQLWLTTNKGIFLFNPDTQQALSYNSETALAGKNFYSNSLIKASHNTFFTSSQRGVEYFSYSNVQNEFVDSNIVLTGFNKMGEAVSFSKPMSYVQDIYLSYEDDFFSLEFAHLDFSAPKRSHFAYKLEGYDEQWIDIGNLNNVSFTNLNGGTYTFLVKAMRPNGDWGKEVLSVNLHVAAAPWKTWWAYSFYAAFLLSILVLFVYLRTRLQQSEITKQKQFVQALEQQVSEKTASLETQAEDLKLALQRAEEATKLKSEFLANMSHEIRTPMNGVIGMLGLLKRSNLTSEQTQRLNIASTSAHSLLVLINDILDFSKIEADKLEIETVEFDVREVIENIARSLAYNAQEKGLALVVDLSKVNVATIKSDPNRIQQIITNLLSNAVKFTDNGEIRIKAELIPHDKGETAALCMTVEDTGIGIPDAKVPHLFDLFTQVDASTTRRYGGTGLGLSITKKLCQLLGGDISVKTEVGKGSCFSVVCEVGYDKNSELNRPTLAKSHMCCLIVDSNASTRKAMQAQLERWDVSVLCVSSIDEAVTELSLIDDDHQEHSAPLIDVVFLDKSTESTAVHGFFQSLRNAERTKHSRIVLMTLMADIDAASDISKFEIEASYPKPLATSDLLSVLQKTNFNREVSSHPDTGPVQITADDFEPKASLIDQNRAESDLSMKDVANILLVEDNEINQVVATAIIESEGYCVDVAKNGVEAIAMLTQSKRGSEAYKIIFMDCQMPEMDGFEATRLIREGEAGERYKTIPIIAMTANAMQSDKEKCMKTGMDDFLAKPIKHEEVIFTLKNWLSK</sequence>
<dbReference type="Gene3D" id="3.30.565.10">
    <property type="entry name" value="Histidine kinase-like ATPase, C-terminal domain"/>
    <property type="match status" value="1"/>
</dbReference>